<evidence type="ECO:0000313" key="2">
    <source>
        <dbReference type="EMBL" id="CAL6005899.1"/>
    </source>
</evidence>
<comment type="caution">
    <text evidence="1">The sequence shown here is derived from an EMBL/GenBank/DDBJ whole genome shotgun (WGS) entry which is preliminary data.</text>
</comment>
<sequence length="183" mass="20315">MVCAVQINSIVQSSSYLCPQSSPTVISGACCPTGSSVLNGICSCPQFITNYRWVCVLSQRFAFSWNNVLMSIWTSCTGSVNQFSNGTKVCCPIGSVWANNKCTCTAYMSANNMYAKDDIMNTFSFFRHTSKAPYNLMCCASVGDQSSWNKIYYLCENNVQLQSNNSPGWDIRLQARCRLVTKK</sequence>
<dbReference type="EMBL" id="CAXDID020000052">
    <property type="protein sequence ID" value="CAL6005899.1"/>
    <property type="molecule type" value="Genomic_DNA"/>
</dbReference>
<evidence type="ECO:0000313" key="3">
    <source>
        <dbReference type="Proteomes" id="UP001642409"/>
    </source>
</evidence>
<dbReference type="Proteomes" id="UP001642409">
    <property type="component" value="Unassembled WGS sequence"/>
</dbReference>
<protein>
    <submittedName>
        <fullName evidence="2">Hypothetical_protein</fullName>
    </submittedName>
</protein>
<reference evidence="2 3" key="2">
    <citation type="submission" date="2024-07" db="EMBL/GenBank/DDBJ databases">
        <authorList>
            <person name="Akdeniz Z."/>
        </authorList>
    </citation>
    <scope>NUCLEOTIDE SEQUENCE [LARGE SCALE GENOMIC DNA]</scope>
</reference>
<organism evidence="1">
    <name type="scientific">Hexamita inflata</name>
    <dbReference type="NCBI Taxonomy" id="28002"/>
    <lineage>
        <taxon>Eukaryota</taxon>
        <taxon>Metamonada</taxon>
        <taxon>Diplomonadida</taxon>
        <taxon>Hexamitidae</taxon>
        <taxon>Hexamitinae</taxon>
        <taxon>Hexamita</taxon>
    </lineage>
</organism>
<proteinExistence type="predicted"/>
<evidence type="ECO:0000313" key="1">
    <source>
        <dbReference type="EMBL" id="CAI9932561.1"/>
    </source>
</evidence>
<accession>A0AA86TXZ1</accession>
<dbReference type="EMBL" id="CATOUU010000517">
    <property type="protein sequence ID" value="CAI9932561.1"/>
    <property type="molecule type" value="Genomic_DNA"/>
</dbReference>
<keyword evidence="3" id="KW-1185">Reference proteome</keyword>
<name>A0AA86TXZ1_9EUKA</name>
<reference evidence="1" key="1">
    <citation type="submission" date="2023-06" db="EMBL/GenBank/DDBJ databases">
        <authorList>
            <person name="Kurt Z."/>
        </authorList>
    </citation>
    <scope>NUCLEOTIDE SEQUENCE</scope>
</reference>
<dbReference type="AlphaFoldDB" id="A0AA86TXZ1"/>
<gene>
    <name evidence="2" type="ORF">HINF_LOCUS19825</name>
    <name evidence="1" type="ORF">HINF_LOCUS20206</name>
</gene>